<protein>
    <recommendedName>
        <fullName evidence="1">RACo C-terminal domain-containing protein</fullName>
    </recommendedName>
</protein>
<dbReference type="Proteomes" id="UP000287853">
    <property type="component" value="Unassembled WGS sequence"/>
</dbReference>
<evidence type="ECO:0000313" key="2">
    <source>
        <dbReference type="EMBL" id="RWX45361.1"/>
    </source>
</evidence>
<organism evidence="2 3">
    <name type="scientific">Candidatus Electrothrix aarhusensis</name>
    <dbReference type="NCBI Taxonomy" id="1859131"/>
    <lineage>
        <taxon>Bacteria</taxon>
        <taxon>Pseudomonadati</taxon>
        <taxon>Thermodesulfobacteriota</taxon>
        <taxon>Desulfobulbia</taxon>
        <taxon>Desulfobulbales</taxon>
        <taxon>Desulfobulbaceae</taxon>
        <taxon>Candidatus Electrothrix</taxon>
    </lineage>
</organism>
<sequence length="64" mass="7576">MLGCQISLSDVHRFYERLAVRRLMTNMELSENPEFMQHYMAALFLPHTDMSLFPTVQEKLKEIS</sequence>
<reference evidence="2 3" key="1">
    <citation type="submission" date="2017-01" db="EMBL/GenBank/DDBJ databases">
        <title>The cable genome- insights into the physiology and evolution of filamentous bacteria capable of sulfide oxidation via long distance electron transfer.</title>
        <authorList>
            <person name="Schreiber L."/>
            <person name="Bjerg J.T."/>
            <person name="Boggild A."/>
            <person name="Van De Vossenberg J."/>
            <person name="Meysman F."/>
            <person name="Nielsen L.P."/>
            <person name="Schramm A."/>
            <person name="Kjeldsen K.U."/>
        </authorList>
    </citation>
    <scope>NUCLEOTIDE SEQUENCE [LARGE SCALE GENOMIC DNA]</scope>
    <source>
        <strain evidence="2">MCF</strain>
    </source>
</reference>
<evidence type="ECO:0000259" key="1">
    <source>
        <dbReference type="Pfam" id="PF14574"/>
    </source>
</evidence>
<feature type="domain" description="RACo C-terminal" evidence="1">
    <location>
        <begin position="2"/>
        <end position="57"/>
    </location>
</feature>
<dbReference type="Pfam" id="PF14574">
    <property type="entry name" value="RACo_C_ter"/>
    <property type="match status" value="1"/>
</dbReference>
<proteinExistence type="predicted"/>
<name>A0A3S4T8M1_9BACT</name>
<comment type="caution">
    <text evidence="2">The sequence shown here is derived from an EMBL/GenBank/DDBJ whole genome shotgun (WGS) entry which is preliminary data.</text>
</comment>
<keyword evidence="3" id="KW-1185">Reference proteome</keyword>
<gene>
    <name evidence="2" type="ORF">H206_00973</name>
</gene>
<evidence type="ECO:0000313" key="3">
    <source>
        <dbReference type="Proteomes" id="UP000287853"/>
    </source>
</evidence>
<accession>A0A3S4T8M1</accession>
<dbReference type="InterPro" id="IPR027980">
    <property type="entry name" value="RACo_C"/>
</dbReference>
<dbReference type="EMBL" id="MTKO01000079">
    <property type="protein sequence ID" value="RWX45361.1"/>
    <property type="molecule type" value="Genomic_DNA"/>
</dbReference>
<dbReference type="AlphaFoldDB" id="A0A3S4T8M1"/>